<dbReference type="EMBL" id="UZAU01000089">
    <property type="status" value="NOT_ANNOTATED_CDS"/>
    <property type="molecule type" value="Genomic_DNA"/>
</dbReference>
<evidence type="ECO:0000313" key="1">
    <source>
        <dbReference type="EnsemblPlants" id="cds.evm.model.02.140"/>
    </source>
</evidence>
<dbReference type="AlphaFoldDB" id="A0A803NTG8"/>
<keyword evidence="2" id="KW-1185">Reference proteome</keyword>
<proteinExistence type="predicted"/>
<evidence type="ECO:0008006" key="3">
    <source>
        <dbReference type="Google" id="ProtNLM"/>
    </source>
</evidence>
<protein>
    <recommendedName>
        <fullName evidence="3">Reverse transcriptase zinc-binding domain-containing protein</fullName>
    </recommendedName>
</protein>
<reference evidence="1" key="1">
    <citation type="submission" date="2018-11" db="EMBL/GenBank/DDBJ databases">
        <authorList>
            <person name="Grassa J C."/>
        </authorList>
    </citation>
    <scope>NUCLEOTIDE SEQUENCE [LARGE SCALE GENOMIC DNA]</scope>
</reference>
<dbReference type="Gramene" id="evm.model.02.140">
    <property type="protein sequence ID" value="cds.evm.model.02.140"/>
    <property type="gene ID" value="evm.TU.02.140"/>
</dbReference>
<dbReference type="EnsemblPlants" id="evm.model.02.140">
    <property type="protein sequence ID" value="cds.evm.model.02.140"/>
    <property type="gene ID" value="evm.TU.02.140"/>
</dbReference>
<dbReference type="Proteomes" id="UP000596661">
    <property type="component" value="Chromosome 2"/>
</dbReference>
<evidence type="ECO:0000313" key="2">
    <source>
        <dbReference type="Proteomes" id="UP000596661"/>
    </source>
</evidence>
<name>A0A803NTG8_CANSA</name>
<accession>A0A803NTG8</accession>
<organism evidence="1 2">
    <name type="scientific">Cannabis sativa</name>
    <name type="common">Hemp</name>
    <name type="synonym">Marijuana</name>
    <dbReference type="NCBI Taxonomy" id="3483"/>
    <lineage>
        <taxon>Eukaryota</taxon>
        <taxon>Viridiplantae</taxon>
        <taxon>Streptophyta</taxon>
        <taxon>Embryophyta</taxon>
        <taxon>Tracheophyta</taxon>
        <taxon>Spermatophyta</taxon>
        <taxon>Magnoliopsida</taxon>
        <taxon>eudicotyledons</taxon>
        <taxon>Gunneridae</taxon>
        <taxon>Pentapetalae</taxon>
        <taxon>rosids</taxon>
        <taxon>fabids</taxon>
        <taxon>Rosales</taxon>
        <taxon>Cannabaceae</taxon>
        <taxon>Cannabis</taxon>
    </lineage>
</organism>
<sequence>MCPVCSSQVESTSHVFTSCPIALACWRRLRINFVFDPGGSFRSWLELIFQTLPEESVCSVAMVCWSLWMARNKTVWKKKSTFVMEVIASARTGLDQWKKAQDKIALNSLCLEYKGDGAEL</sequence>
<reference evidence="1" key="2">
    <citation type="submission" date="2021-03" db="UniProtKB">
        <authorList>
            <consortium name="EnsemblPlants"/>
        </authorList>
    </citation>
    <scope>IDENTIFICATION</scope>
</reference>